<comment type="caution">
    <text evidence="1">The sequence shown here is derived from an EMBL/GenBank/DDBJ whole genome shotgun (WGS) entry which is preliminary data.</text>
</comment>
<dbReference type="EMBL" id="JAUSVP010000003">
    <property type="protein sequence ID" value="MDQ0446890.1"/>
    <property type="molecule type" value="Genomic_DNA"/>
</dbReference>
<evidence type="ECO:0000313" key="1">
    <source>
        <dbReference type="EMBL" id="MDQ0446890.1"/>
    </source>
</evidence>
<name>A0ABU0HYY1_9HYPH</name>
<dbReference type="RefSeq" id="WP_238201653.1">
    <property type="nucleotide sequence ID" value="NZ_BPQE01000004.1"/>
</dbReference>
<accession>A0ABU0HYY1</accession>
<gene>
    <name evidence="1" type="ORF">QO012_001381</name>
</gene>
<dbReference type="Proteomes" id="UP001231124">
    <property type="component" value="Unassembled WGS sequence"/>
</dbReference>
<proteinExistence type="predicted"/>
<reference evidence="1 2" key="1">
    <citation type="submission" date="2023-07" db="EMBL/GenBank/DDBJ databases">
        <title>Genomic Encyclopedia of Type Strains, Phase IV (KMG-IV): sequencing the most valuable type-strain genomes for metagenomic binning, comparative biology and taxonomic classification.</title>
        <authorList>
            <person name="Goeker M."/>
        </authorList>
    </citation>
    <scope>NUCLEOTIDE SEQUENCE [LARGE SCALE GENOMIC DNA]</scope>
    <source>
        <strain evidence="1 2">DSM 19013</strain>
    </source>
</reference>
<protein>
    <submittedName>
        <fullName evidence="1">Uncharacterized protein</fullName>
    </submittedName>
</protein>
<organism evidence="1 2">
    <name type="scientific">Methylobacterium aerolatum</name>
    <dbReference type="NCBI Taxonomy" id="418708"/>
    <lineage>
        <taxon>Bacteria</taxon>
        <taxon>Pseudomonadati</taxon>
        <taxon>Pseudomonadota</taxon>
        <taxon>Alphaproteobacteria</taxon>
        <taxon>Hyphomicrobiales</taxon>
        <taxon>Methylobacteriaceae</taxon>
        <taxon>Methylobacterium</taxon>
    </lineage>
</organism>
<keyword evidence="2" id="KW-1185">Reference proteome</keyword>
<sequence length="60" mass="6795">MDANDRALVRPVTTDAALAERRRLDSETLWVALRADRRSRDERTARLRAMTLAAAADLDQ</sequence>
<evidence type="ECO:0000313" key="2">
    <source>
        <dbReference type="Proteomes" id="UP001231124"/>
    </source>
</evidence>